<keyword evidence="2" id="KW-0472">Membrane</keyword>
<evidence type="ECO:0008006" key="5">
    <source>
        <dbReference type="Google" id="ProtNLM"/>
    </source>
</evidence>
<evidence type="ECO:0000313" key="3">
    <source>
        <dbReference type="EMBL" id="TKC90146.1"/>
    </source>
</evidence>
<feature type="transmembrane region" description="Helical" evidence="2">
    <location>
        <begin position="685"/>
        <end position="706"/>
    </location>
</feature>
<dbReference type="AlphaFoldDB" id="A0A4U1I9I0"/>
<keyword evidence="4" id="KW-1185">Reference proteome</keyword>
<accession>A0A4U1I9I0</accession>
<feature type="region of interest" description="Disordered" evidence="1">
    <location>
        <begin position="728"/>
        <end position="855"/>
    </location>
</feature>
<sequence>MTNPFIPSGSDAAMVLLWKIFGNVVNTMTSSPVNAGGAQVTDASNMLAAAFRYFDSGVLLFGSLILTAVTIFGVSNSASDGEVLGKTWNTFYTPVRTVAAAGSLIPAASGYAPVQIILLYVVAWSVGFASNLWTNVVSSVVATDVTQSALNSVADDTNFSNAVSQAIRMEVCAGAMNKAFNSLGLTNQAGQPLSLSFQTKPINGTWVGTQTAETIIYFADPYAPGSDKLCGSITLDDEQPVFKDAANAAASNGLQGLATAAVKDISTNQTLQTLRSDLASARLDFYKNMFSPDSSSPVPSEANAIMQAVDSAPPVSAQAMAADIANYKSQLENTIQTAVRNDISKQSTDALATALTSQGWTMAGSYWNNLAQIKDFVKSASESTLTTTEPDEAGIRSMFSNGDMYNAVSSIVIPYEVAAAEATKQALALPAAAGTANASPASPSLQSNFTLNDFTAGGTDVKQTVAQIYNKIPTWLVGKVVNAIGQQDDAVMHVKDIGDSITSVVDDILQWKADTTAVLAGIGKEADAVSNESVLGTNVSAATGIVSGIVKGISTFIDERFDIVKPALYTLMYLGNWMSIWLPMVPFYIFALGVIGWLLFVVEMMAAGMLWAAAHTTPARDNSFIGGQMQGYMLVMSGFFRPALMIIGLVASNAILGPAIDFINAAFLAKFESVAQGSELMTTSIAAYMLGYGTVLTSTFMMAFGLPQTLPDRILRWVGAGIGDLGEQGARGRIENTASSQAQQAMSRAMDSANKSPSGKDSSNPGASGQSDTGSKRHEEMLEAQSVSRYAQTMTDTGEGADISSRSERQGTEAKQQRDIEEKRHGEILEALGGRHQAQAMTDTGMGAAISPQKD</sequence>
<proteinExistence type="predicted"/>
<feature type="compositionally biased region" description="Polar residues" evidence="1">
    <location>
        <begin position="754"/>
        <end position="773"/>
    </location>
</feature>
<reference evidence="3 4" key="1">
    <citation type="submission" date="2019-04" db="EMBL/GenBank/DDBJ databases">
        <title>Trinickia sp. 7GSK02, isolated from subtropical forest soil.</title>
        <authorList>
            <person name="Gao Z.-H."/>
            <person name="Qiu L.-H."/>
        </authorList>
    </citation>
    <scope>NUCLEOTIDE SEQUENCE [LARGE SCALE GENOMIC DNA]</scope>
    <source>
        <strain evidence="3 4">7GSK02</strain>
    </source>
</reference>
<dbReference type="RefSeq" id="WP_136893476.1">
    <property type="nucleotide sequence ID" value="NZ_SWJE01000004.1"/>
</dbReference>
<dbReference type="InterPro" id="IPR027628">
    <property type="entry name" value="DotA_TraY"/>
</dbReference>
<feature type="transmembrane region" description="Helical" evidence="2">
    <location>
        <begin position="58"/>
        <end position="78"/>
    </location>
</feature>
<protein>
    <recommendedName>
        <fullName evidence="5">DotA/TraY family protein</fullName>
    </recommendedName>
</protein>
<feature type="transmembrane region" description="Helical" evidence="2">
    <location>
        <begin position="98"/>
        <end position="123"/>
    </location>
</feature>
<dbReference type="EMBL" id="SWJE01000004">
    <property type="protein sequence ID" value="TKC90146.1"/>
    <property type="molecule type" value="Genomic_DNA"/>
</dbReference>
<gene>
    <name evidence="3" type="ORF">FAZ69_08335</name>
</gene>
<name>A0A4U1I9I0_9BURK</name>
<keyword evidence="2" id="KW-1133">Transmembrane helix</keyword>
<feature type="compositionally biased region" description="Polar residues" evidence="1">
    <location>
        <begin position="785"/>
        <end position="796"/>
    </location>
</feature>
<dbReference type="Proteomes" id="UP000305539">
    <property type="component" value="Unassembled WGS sequence"/>
</dbReference>
<dbReference type="OrthoDB" id="7010241at2"/>
<keyword evidence="2" id="KW-0812">Transmembrane</keyword>
<feature type="transmembrane region" description="Helical" evidence="2">
    <location>
        <begin position="632"/>
        <end position="656"/>
    </location>
</feature>
<organism evidence="3 4">
    <name type="scientific">Trinickia terrae</name>
    <dbReference type="NCBI Taxonomy" id="2571161"/>
    <lineage>
        <taxon>Bacteria</taxon>
        <taxon>Pseudomonadati</taxon>
        <taxon>Pseudomonadota</taxon>
        <taxon>Betaproteobacteria</taxon>
        <taxon>Burkholderiales</taxon>
        <taxon>Burkholderiaceae</taxon>
        <taxon>Trinickia</taxon>
    </lineage>
</organism>
<dbReference type="NCBIfam" id="TIGR04346">
    <property type="entry name" value="DotA_TraY"/>
    <property type="match status" value="1"/>
</dbReference>
<evidence type="ECO:0000256" key="2">
    <source>
        <dbReference type="SAM" id="Phobius"/>
    </source>
</evidence>
<comment type="caution">
    <text evidence="3">The sequence shown here is derived from an EMBL/GenBank/DDBJ whole genome shotgun (WGS) entry which is preliminary data.</text>
</comment>
<evidence type="ECO:0000256" key="1">
    <source>
        <dbReference type="SAM" id="MobiDB-lite"/>
    </source>
</evidence>
<evidence type="ECO:0000313" key="4">
    <source>
        <dbReference type="Proteomes" id="UP000305539"/>
    </source>
</evidence>
<feature type="compositionally biased region" description="Low complexity" evidence="1">
    <location>
        <begin position="738"/>
        <end position="753"/>
    </location>
</feature>
<feature type="transmembrane region" description="Helical" evidence="2">
    <location>
        <begin position="588"/>
        <end position="611"/>
    </location>
</feature>
<feature type="compositionally biased region" description="Basic and acidic residues" evidence="1">
    <location>
        <begin position="805"/>
        <end position="828"/>
    </location>
</feature>